<evidence type="ECO:0000256" key="1">
    <source>
        <dbReference type="ARBA" id="ARBA00022468"/>
    </source>
</evidence>
<dbReference type="InterPro" id="IPR000195">
    <property type="entry name" value="Rab-GAP-TBC_dom"/>
</dbReference>
<gene>
    <name evidence="6" type="primary">SSS_803g</name>
    <name evidence="6" type="ORF">SSS_803</name>
</gene>
<dbReference type="EMBL" id="WVUK01000065">
    <property type="protein sequence ID" value="KAF7489394.1"/>
    <property type="molecule type" value="Genomic_DNA"/>
</dbReference>
<dbReference type="GO" id="GO:0031410">
    <property type="term" value="C:cytoplasmic vesicle"/>
    <property type="evidence" value="ECO:0007669"/>
    <property type="project" value="UniProtKB-ARBA"/>
</dbReference>
<keyword evidence="8" id="KW-1185">Reference proteome</keyword>
<reference evidence="8" key="1">
    <citation type="journal article" date="2020" name="PLoS Negl. Trop. Dis.">
        <title>High-quality nuclear genome for Sarcoptes scabiei-A critical resource for a neglected parasite.</title>
        <authorList>
            <person name="Korhonen P.K."/>
            <person name="Gasser R.B."/>
            <person name="Ma G."/>
            <person name="Wang T."/>
            <person name="Stroehlein A.J."/>
            <person name="Young N.D."/>
            <person name="Ang C.S."/>
            <person name="Fernando D.D."/>
            <person name="Lu H.C."/>
            <person name="Taylor S."/>
            <person name="Reynolds S.L."/>
            <person name="Mofiz E."/>
            <person name="Najaraj S.H."/>
            <person name="Gowda H."/>
            <person name="Madugundu A."/>
            <person name="Renuse S."/>
            <person name="Holt D."/>
            <person name="Pandey A."/>
            <person name="Papenfuss A.T."/>
            <person name="Fischer K."/>
        </authorList>
    </citation>
    <scope>NUCLEOTIDE SEQUENCE [LARGE SCALE GENOMIC DNA]</scope>
</reference>
<dbReference type="Gene3D" id="2.30.29.230">
    <property type="match status" value="1"/>
</dbReference>
<accession>A0A834R4A7</accession>
<dbReference type="Pfam" id="PF00566">
    <property type="entry name" value="RabGAP-TBC"/>
    <property type="match status" value="1"/>
</dbReference>
<dbReference type="Gene3D" id="1.20.58.900">
    <property type="match status" value="1"/>
</dbReference>
<feature type="region of interest" description="Disordered" evidence="3">
    <location>
        <begin position="479"/>
        <end position="500"/>
    </location>
</feature>
<dbReference type="SMART" id="SM00593">
    <property type="entry name" value="RUN"/>
    <property type="match status" value="1"/>
</dbReference>
<feature type="compositionally biased region" description="Low complexity" evidence="3">
    <location>
        <begin position="250"/>
        <end position="260"/>
    </location>
</feature>
<feature type="region of interest" description="Disordered" evidence="3">
    <location>
        <begin position="247"/>
        <end position="308"/>
    </location>
</feature>
<protein>
    <submittedName>
        <fullName evidence="6">Small G protein signaling modulator 2</fullName>
    </submittedName>
</protein>
<comment type="similarity">
    <text evidence="2">Belongs to the RUTBC family.</text>
</comment>
<feature type="compositionally biased region" description="Basic and acidic residues" evidence="3">
    <location>
        <begin position="777"/>
        <end position="788"/>
    </location>
</feature>
<dbReference type="CDD" id="cd17687">
    <property type="entry name" value="RUN_SGSM1_like"/>
    <property type="match status" value="1"/>
</dbReference>
<feature type="domain" description="Rab-GAP TBC" evidence="4">
    <location>
        <begin position="668"/>
        <end position="1076"/>
    </location>
</feature>
<feature type="domain" description="RUN" evidence="5">
    <location>
        <begin position="41"/>
        <end position="233"/>
    </location>
</feature>
<organism evidence="6">
    <name type="scientific">Sarcoptes scabiei</name>
    <name type="common">Itch mite</name>
    <name type="synonym">Acarus scabiei</name>
    <dbReference type="NCBI Taxonomy" id="52283"/>
    <lineage>
        <taxon>Eukaryota</taxon>
        <taxon>Metazoa</taxon>
        <taxon>Ecdysozoa</taxon>
        <taxon>Arthropoda</taxon>
        <taxon>Chelicerata</taxon>
        <taxon>Arachnida</taxon>
        <taxon>Acari</taxon>
        <taxon>Acariformes</taxon>
        <taxon>Sarcoptiformes</taxon>
        <taxon>Astigmata</taxon>
        <taxon>Psoroptidia</taxon>
        <taxon>Sarcoptoidea</taxon>
        <taxon>Sarcoptidae</taxon>
        <taxon>Sarcoptinae</taxon>
        <taxon>Sarcoptes</taxon>
    </lineage>
</organism>
<evidence type="ECO:0000256" key="3">
    <source>
        <dbReference type="SAM" id="MobiDB-lite"/>
    </source>
</evidence>
<evidence type="ECO:0000259" key="5">
    <source>
        <dbReference type="PROSITE" id="PS50826"/>
    </source>
</evidence>
<sequence length="1143" mass="130682">MDQNKTIGNDDEKEFIEKLLRMVKREVKQIMEEVVTRKFVHEESGSITSFCAAVDACLSHGLKRRALGLFKTNSTTALLQKVAKNCDSACLVLKKVNEIENADPNKRSSSSSDSLNRTRMSFKIKSNQGSNGSLTNSNSYTSTVSTTNNNNCNTINNNSNCSTSIPTRYRFLWIRIALFEKYLISIVDHVVENSSKYYEREALVSDPVAGQIFASLLVGPCALDYTKMKTLDQFWTDPPADELVQRHRLSSSMTSSSNSSKINQSTPPSNRKPLGMTYRKNFHISNGTDHDDHCSPSSTKTANSASGSVCWSPRDYVESLHQNSKSTLLYGKNNVIMQPNDDEEPMPGYLSLHQDSFGLRVMWTPNNLINVRVEHNAIENSENKSMSNQHSSEKINKLWDFALNVSLDNIVYLHCHQQRHDCGSIVMVGRDGVMHPPIKFPKGGHLLSFLSCLETGLMPYGQLDPPLWSQKGRGKILPKLRRKGQSLDKNTAQTNDENQDDGDFAADYVFRIISISDKPETISNELFEPKSEAHKLEDHNCGGSERDPDNKSFNQGWTALSQMLDDESEQINDINSAAKDKQHLKLLCDTMRKQIISRAFYGWLAYCRHLKTVRTHLSGLVNGTIYSIDKPTDASEGITVKVWENIRNPNGQIKIDPMEFYRLVYYGGIDQSIRSDVWLYLLDHFHFDDTVEDRKRKDQKMRQNYELIMSEWLAVEAIVRQRDREIVAANLAKLSSESQNNSTELFQDKSIYQSGNKLNDVFDDSIEKNIETVANDSRFDDDSEDNKRKEKCQHHRSLDYDNDRNDTEERLNPSESDYNSAPPTPDSSMQTSSSKSRHQFGANHRKQLIRHQKIESVNSEVTQNILITNPSVDPAPIPTETSIESKQNDLARLPIKQTNNEMIDTSPAASPASSNGGLYSNELLDLFSLNLHRIDKDVQRCDRNFWYFNKDNLEKLRNVMCTYVWNHLDVGYVQGMCDLVAPLLVIFDDEVHTYSCFCKLMIRMASNFPHGGAMDTHFANMRSLIQILDSDVFELMHQNGDYTHFYFCYRWFLLDFKRELLYVDVFSVWETIWAAKFVSSSAFVLFIALALVEYYRDIILENNMDFTDIIKFFNEMAERHDAKAVLKIARDLVYQIQTMVETK</sequence>
<dbReference type="Gene3D" id="1.10.8.270">
    <property type="entry name" value="putative rabgap domain of human tbc1 domain family member 14 like domains"/>
    <property type="match status" value="1"/>
</dbReference>
<evidence type="ECO:0000313" key="7">
    <source>
        <dbReference type="EnsemblMetazoa" id="KAF7489394.1"/>
    </source>
</evidence>
<feature type="compositionally biased region" description="Polar residues" evidence="3">
    <location>
        <begin position="295"/>
        <end position="308"/>
    </location>
</feature>
<dbReference type="SMART" id="SM00164">
    <property type="entry name" value="TBC"/>
    <property type="match status" value="1"/>
</dbReference>
<evidence type="ECO:0000256" key="2">
    <source>
        <dbReference type="ARBA" id="ARBA00034124"/>
    </source>
</evidence>
<evidence type="ECO:0000313" key="6">
    <source>
        <dbReference type="EMBL" id="KAF7489394.1"/>
    </source>
</evidence>
<proteinExistence type="inferred from homology"/>
<feature type="compositionally biased region" description="Basic residues" evidence="3">
    <location>
        <begin position="835"/>
        <end position="845"/>
    </location>
</feature>
<feature type="compositionally biased region" description="Basic and acidic residues" evidence="3">
    <location>
        <begin position="796"/>
        <end position="812"/>
    </location>
</feature>
<dbReference type="InterPro" id="IPR004012">
    <property type="entry name" value="Run_dom"/>
</dbReference>
<feature type="region of interest" description="Disordered" evidence="3">
    <location>
        <begin position="534"/>
        <end position="553"/>
    </location>
</feature>
<feature type="compositionally biased region" description="Polar residues" evidence="3">
    <location>
        <begin position="487"/>
        <end position="496"/>
    </location>
</feature>
<feature type="region of interest" description="Disordered" evidence="3">
    <location>
        <begin position="777"/>
        <end position="845"/>
    </location>
</feature>
<dbReference type="SUPFAM" id="SSF47923">
    <property type="entry name" value="Ypt/Rab-GAP domain of gyp1p"/>
    <property type="match status" value="2"/>
</dbReference>
<dbReference type="PROSITE" id="PS50086">
    <property type="entry name" value="TBC_RABGAP"/>
    <property type="match status" value="1"/>
</dbReference>
<dbReference type="InterPro" id="IPR037213">
    <property type="entry name" value="Run_dom_sf"/>
</dbReference>
<dbReference type="PANTHER" id="PTHR22957:SF502">
    <property type="entry name" value="SMALL G PROTEIN SIGNALING MODULATOR 2-RELATED"/>
    <property type="match status" value="1"/>
</dbReference>
<dbReference type="Pfam" id="PF02759">
    <property type="entry name" value="RUN"/>
    <property type="match status" value="1"/>
</dbReference>
<reference evidence="7" key="3">
    <citation type="submission" date="2022-06" db="UniProtKB">
        <authorList>
            <consortium name="EnsemblMetazoa"/>
        </authorList>
    </citation>
    <scope>IDENTIFICATION</scope>
</reference>
<evidence type="ECO:0000313" key="8">
    <source>
        <dbReference type="Proteomes" id="UP000070412"/>
    </source>
</evidence>
<dbReference type="Proteomes" id="UP000070412">
    <property type="component" value="Unassembled WGS sequence"/>
</dbReference>
<dbReference type="InterPro" id="IPR035969">
    <property type="entry name" value="Rab-GAP_TBC_sf"/>
</dbReference>
<dbReference type="PROSITE" id="PS50826">
    <property type="entry name" value="RUN"/>
    <property type="match status" value="1"/>
</dbReference>
<dbReference type="SUPFAM" id="SSF140741">
    <property type="entry name" value="RUN domain-like"/>
    <property type="match status" value="1"/>
</dbReference>
<dbReference type="GO" id="GO:0005096">
    <property type="term" value="F:GTPase activator activity"/>
    <property type="evidence" value="ECO:0007669"/>
    <property type="project" value="UniProtKB-KW"/>
</dbReference>
<dbReference type="InterPro" id="IPR037745">
    <property type="entry name" value="SGSM1/2"/>
</dbReference>
<dbReference type="Gene3D" id="1.10.472.80">
    <property type="entry name" value="Ypt/Rab-GAP domain of gyp1p, domain 3"/>
    <property type="match status" value="1"/>
</dbReference>
<dbReference type="Pfam" id="PF12068">
    <property type="entry name" value="PH_RBD"/>
    <property type="match status" value="1"/>
</dbReference>
<dbReference type="FunFam" id="1.10.472.80:FF:000004">
    <property type="entry name" value="Small G protein signaling modulator 1"/>
    <property type="match status" value="1"/>
</dbReference>
<dbReference type="InterPro" id="IPR021935">
    <property type="entry name" value="SGSM1/2_RBD"/>
</dbReference>
<dbReference type="FunFam" id="1.10.8.270:FF:000064">
    <property type="entry name" value="Small G protein-signaling modulator 1b"/>
    <property type="match status" value="1"/>
</dbReference>
<keyword evidence="1" id="KW-0343">GTPase activation</keyword>
<reference evidence="6" key="2">
    <citation type="submission" date="2020-01" db="EMBL/GenBank/DDBJ databases">
        <authorList>
            <person name="Korhonen P.K.K."/>
            <person name="Guangxu M.G."/>
            <person name="Wang T.W."/>
            <person name="Stroehlein A.J.S."/>
            <person name="Young N.D."/>
            <person name="Ang C.-S.A."/>
            <person name="Fernando D.W.F."/>
            <person name="Lu H.L."/>
            <person name="Taylor S.T."/>
            <person name="Ehtesham M.E.M."/>
            <person name="Najaraj S.H.N."/>
            <person name="Harsha G.H.G."/>
            <person name="Madugundu A.M."/>
            <person name="Renuse S.R."/>
            <person name="Holt D.H."/>
            <person name="Pandey A.P."/>
            <person name="Papenfuss A.P."/>
            <person name="Gasser R.B.G."/>
            <person name="Fischer K.F."/>
        </authorList>
    </citation>
    <scope>NUCLEOTIDE SEQUENCE</scope>
    <source>
        <strain evidence="6">SSS_KF_BRIS2020</strain>
    </source>
</reference>
<dbReference type="OrthoDB" id="10264062at2759"/>
<dbReference type="EnsemblMetazoa" id="SSS_803s_mrna">
    <property type="protein sequence ID" value="KAF7489394.1"/>
    <property type="gene ID" value="SSS_803"/>
</dbReference>
<dbReference type="PANTHER" id="PTHR22957">
    <property type="entry name" value="TBC1 DOMAIN FAMILY MEMBER GTPASE-ACTIVATING PROTEIN"/>
    <property type="match status" value="1"/>
</dbReference>
<feature type="compositionally biased region" description="Polar residues" evidence="3">
    <location>
        <begin position="813"/>
        <end position="834"/>
    </location>
</feature>
<feature type="compositionally biased region" description="Basic and acidic residues" evidence="3">
    <location>
        <begin position="534"/>
        <end position="550"/>
    </location>
</feature>
<dbReference type="CDD" id="cd15784">
    <property type="entry name" value="PH_RUTBC"/>
    <property type="match status" value="1"/>
</dbReference>
<evidence type="ECO:0000259" key="4">
    <source>
        <dbReference type="PROSITE" id="PS50086"/>
    </source>
</evidence>
<dbReference type="AlphaFoldDB" id="A0A834R4A7"/>
<name>A0A834R4A7_SARSC</name>